<dbReference type="Gene3D" id="3.40.50.720">
    <property type="entry name" value="NAD(P)-binding Rossmann-like Domain"/>
    <property type="match status" value="1"/>
</dbReference>
<protein>
    <submittedName>
        <fullName evidence="5">Short-chain dehydrogenase/reductase SDR</fullName>
    </submittedName>
</protein>
<name>Q022W9_SOLUE</name>
<evidence type="ECO:0000256" key="3">
    <source>
        <dbReference type="RuleBase" id="RU000363"/>
    </source>
</evidence>
<dbReference type="Pfam" id="PF00106">
    <property type="entry name" value="adh_short"/>
    <property type="match status" value="1"/>
</dbReference>
<evidence type="ECO:0000313" key="5">
    <source>
        <dbReference type="EMBL" id="ABJ83981.1"/>
    </source>
</evidence>
<dbReference type="EMBL" id="CP000473">
    <property type="protein sequence ID" value="ABJ83981.1"/>
    <property type="molecule type" value="Genomic_DNA"/>
</dbReference>
<dbReference type="GO" id="GO:0016491">
    <property type="term" value="F:oxidoreductase activity"/>
    <property type="evidence" value="ECO:0007669"/>
    <property type="project" value="UniProtKB-KW"/>
</dbReference>
<feature type="domain" description="Ketoreductase" evidence="4">
    <location>
        <begin position="34"/>
        <end position="218"/>
    </location>
</feature>
<evidence type="ECO:0000256" key="2">
    <source>
        <dbReference type="ARBA" id="ARBA00023002"/>
    </source>
</evidence>
<dbReference type="PANTHER" id="PTHR44196:SF1">
    <property type="entry name" value="DEHYDROGENASE_REDUCTASE SDR FAMILY MEMBER 7B"/>
    <property type="match status" value="1"/>
</dbReference>
<organism evidence="5">
    <name type="scientific">Solibacter usitatus (strain Ellin6076)</name>
    <dbReference type="NCBI Taxonomy" id="234267"/>
    <lineage>
        <taxon>Bacteria</taxon>
        <taxon>Pseudomonadati</taxon>
        <taxon>Acidobacteriota</taxon>
        <taxon>Terriglobia</taxon>
        <taxon>Bryobacterales</taxon>
        <taxon>Solibacteraceae</taxon>
        <taxon>Candidatus Solibacter</taxon>
    </lineage>
</organism>
<dbReference type="InParanoid" id="Q022W9"/>
<evidence type="ECO:0000256" key="1">
    <source>
        <dbReference type="ARBA" id="ARBA00006484"/>
    </source>
</evidence>
<dbReference type="PROSITE" id="PS00061">
    <property type="entry name" value="ADH_SHORT"/>
    <property type="match status" value="1"/>
</dbReference>
<evidence type="ECO:0000259" key="4">
    <source>
        <dbReference type="SMART" id="SM00822"/>
    </source>
</evidence>
<dbReference type="OrthoDB" id="151996at2"/>
<reference evidence="5" key="1">
    <citation type="submission" date="2006-10" db="EMBL/GenBank/DDBJ databases">
        <title>Complete sequence of Solibacter usitatus Ellin6076.</title>
        <authorList>
            <consortium name="US DOE Joint Genome Institute"/>
            <person name="Copeland A."/>
            <person name="Lucas S."/>
            <person name="Lapidus A."/>
            <person name="Barry K."/>
            <person name="Detter J.C."/>
            <person name="Glavina del Rio T."/>
            <person name="Hammon N."/>
            <person name="Israni S."/>
            <person name="Dalin E."/>
            <person name="Tice H."/>
            <person name="Pitluck S."/>
            <person name="Thompson L.S."/>
            <person name="Brettin T."/>
            <person name="Bruce D."/>
            <person name="Han C."/>
            <person name="Tapia R."/>
            <person name="Gilna P."/>
            <person name="Schmutz J."/>
            <person name="Larimer F."/>
            <person name="Land M."/>
            <person name="Hauser L."/>
            <person name="Kyrpides N."/>
            <person name="Mikhailova N."/>
            <person name="Janssen P.H."/>
            <person name="Kuske C.R."/>
            <person name="Richardson P."/>
        </authorList>
    </citation>
    <scope>NUCLEOTIDE SEQUENCE</scope>
    <source>
        <strain evidence="5">Ellin6076</strain>
    </source>
</reference>
<dbReference type="eggNOG" id="COG0300">
    <property type="taxonomic scope" value="Bacteria"/>
</dbReference>
<dbReference type="KEGG" id="sus:Acid_2997"/>
<gene>
    <name evidence="5" type="ordered locus">Acid_2997</name>
</gene>
<accession>Q022W9</accession>
<dbReference type="InterPro" id="IPR002347">
    <property type="entry name" value="SDR_fam"/>
</dbReference>
<dbReference type="InterPro" id="IPR020904">
    <property type="entry name" value="Sc_DH/Rdtase_CS"/>
</dbReference>
<dbReference type="PRINTS" id="PR00080">
    <property type="entry name" value="SDRFAMILY"/>
</dbReference>
<dbReference type="SUPFAM" id="SSF51735">
    <property type="entry name" value="NAD(P)-binding Rossmann-fold domains"/>
    <property type="match status" value="1"/>
</dbReference>
<keyword evidence="2" id="KW-0560">Oxidoreductase</keyword>
<dbReference type="SMART" id="SM00822">
    <property type="entry name" value="PKS_KR"/>
    <property type="match status" value="1"/>
</dbReference>
<dbReference type="InterPro" id="IPR036291">
    <property type="entry name" value="NAD(P)-bd_dom_sf"/>
</dbReference>
<dbReference type="GO" id="GO:0016020">
    <property type="term" value="C:membrane"/>
    <property type="evidence" value="ECO:0007669"/>
    <property type="project" value="TreeGrafter"/>
</dbReference>
<proteinExistence type="inferred from homology"/>
<dbReference type="PRINTS" id="PR00081">
    <property type="entry name" value="GDHRDH"/>
</dbReference>
<dbReference type="AlphaFoldDB" id="Q022W9"/>
<dbReference type="STRING" id="234267.Acid_2997"/>
<dbReference type="PANTHER" id="PTHR44196">
    <property type="entry name" value="DEHYDROGENASE/REDUCTASE SDR FAMILY MEMBER 7B"/>
    <property type="match status" value="1"/>
</dbReference>
<dbReference type="HOGENOM" id="CLU_010194_2_1_0"/>
<comment type="similarity">
    <text evidence="1 3">Belongs to the short-chain dehydrogenases/reductases (SDR) family.</text>
</comment>
<dbReference type="InterPro" id="IPR057326">
    <property type="entry name" value="KR_dom"/>
</dbReference>
<sequence precursor="true">MSRKTWLATSAALATAGIAATVLRRRACMDMRGKVVLITGGSHGLGLALARRFAQEGAKIALCARSEEELRRAREDVASRGAEVFTATCDVSDRLQVEAVVTATLDRFRRIDVLVNNAGIIHVGPVDAMTIEDFEQAMGVMFWGTVYATMAVLPHMRGRRDQRIVNITSIGAKVSVPHLLPYSCAKFAAAAFSEGMRAELSGTGVKVVTIAPGLMRTGSYLNALFKGAEAGEAGWFSVSSSLPGISMSAEKAAEQIVSAARSGRPERVLGVPAKLLAQFHELFPSATAGILGLVSRALPHGGRRSELGSESPLLQKEWLRFLTTLGRYVAEDLLQPGTPNGSAGRA</sequence>